<feature type="transmembrane region" description="Helical" evidence="5">
    <location>
        <begin position="319"/>
        <end position="341"/>
    </location>
</feature>
<feature type="transmembrane region" description="Helical" evidence="5">
    <location>
        <begin position="51"/>
        <end position="74"/>
    </location>
</feature>
<dbReference type="InterPro" id="IPR036259">
    <property type="entry name" value="MFS_trans_sf"/>
</dbReference>
<feature type="transmembrane region" description="Helical" evidence="5">
    <location>
        <begin position="506"/>
        <end position="527"/>
    </location>
</feature>
<proteinExistence type="predicted"/>
<feature type="transmembrane region" description="Helical" evidence="5">
    <location>
        <begin position="208"/>
        <end position="227"/>
    </location>
</feature>
<dbReference type="EMBL" id="CWKI01000016">
    <property type="protein sequence ID" value="CTR11129.1"/>
    <property type="molecule type" value="Genomic_DNA"/>
</dbReference>
<dbReference type="OMA" id="TCAGIQV"/>
<evidence type="ECO:0000256" key="5">
    <source>
        <dbReference type="SAM" id="Phobius"/>
    </source>
</evidence>
<evidence type="ECO:0000256" key="2">
    <source>
        <dbReference type="ARBA" id="ARBA00022692"/>
    </source>
</evidence>
<keyword evidence="4 5" id="KW-0472">Membrane</keyword>
<feature type="transmembrane region" description="Helical" evidence="5">
    <location>
        <begin position="361"/>
        <end position="390"/>
    </location>
</feature>
<feature type="transmembrane region" description="Helical" evidence="5">
    <location>
        <begin position="176"/>
        <end position="196"/>
    </location>
</feature>
<dbReference type="STRING" id="5286.A0A0K3CNC0"/>
<name>A0A0K3CNC0_RHOTO</name>
<dbReference type="AlphaFoldDB" id="A0A0K3CNC0"/>
<evidence type="ECO:0000256" key="1">
    <source>
        <dbReference type="ARBA" id="ARBA00004141"/>
    </source>
</evidence>
<evidence type="ECO:0000313" key="9">
    <source>
        <dbReference type="Proteomes" id="UP000239560"/>
    </source>
</evidence>
<keyword evidence="2 5" id="KW-0812">Transmembrane</keyword>
<protein>
    <submittedName>
        <fullName evidence="6">BY PROTMAP: gi|647403691|emb|CDR49775.1| RHTO0S32e00606g1_1 [Rhodosporidium toruloides]</fullName>
    </submittedName>
    <submittedName>
        <fullName evidence="7">Major facilitator superfamily domain-containing protein</fullName>
    </submittedName>
</protein>
<evidence type="ECO:0000256" key="3">
    <source>
        <dbReference type="ARBA" id="ARBA00022989"/>
    </source>
</evidence>
<organism evidence="6 8">
    <name type="scientific">Rhodotorula toruloides</name>
    <name type="common">Yeast</name>
    <name type="synonym">Rhodosporidium toruloides</name>
    <dbReference type="NCBI Taxonomy" id="5286"/>
    <lineage>
        <taxon>Eukaryota</taxon>
        <taxon>Fungi</taxon>
        <taxon>Dikarya</taxon>
        <taxon>Basidiomycota</taxon>
        <taxon>Pucciniomycotina</taxon>
        <taxon>Microbotryomycetes</taxon>
        <taxon>Sporidiobolales</taxon>
        <taxon>Sporidiobolaceae</taxon>
        <taxon>Rhodotorula</taxon>
    </lineage>
</organism>
<dbReference type="OrthoDB" id="3352324at2759"/>
<reference evidence="7 9" key="2">
    <citation type="journal article" date="2018" name="Elife">
        <title>Functional genomics of lipid metabolism in the oleaginous yeast Rhodosporidium toruloides.</title>
        <authorList>
            <person name="Coradetti S.T."/>
            <person name="Pinel D."/>
            <person name="Geiselman G."/>
            <person name="Ito M."/>
            <person name="Mondo S."/>
            <person name="Reilly M.C."/>
            <person name="Cheng Y.F."/>
            <person name="Bauer S."/>
            <person name="Grigoriev I."/>
            <person name="Gladden J.M."/>
            <person name="Simmons B.A."/>
            <person name="Brem R."/>
            <person name="Arkin A.P."/>
            <person name="Skerker J.M."/>
        </authorList>
    </citation>
    <scope>NUCLEOTIDE SEQUENCE [LARGE SCALE GENOMIC DNA]</scope>
    <source>
        <strain evidence="7 9">NBRC 0880</strain>
    </source>
</reference>
<evidence type="ECO:0000256" key="4">
    <source>
        <dbReference type="ARBA" id="ARBA00023136"/>
    </source>
</evidence>
<evidence type="ECO:0000313" key="6">
    <source>
        <dbReference type="EMBL" id="CTR11129.1"/>
    </source>
</evidence>
<comment type="subcellular location">
    <subcellularLocation>
        <location evidence="1">Membrane</location>
        <topology evidence="1">Multi-pass membrane protein</topology>
    </subcellularLocation>
</comment>
<gene>
    <name evidence="6" type="primary">FGENESH: predicted gene_16.16</name>
    <name evidence="7" type="ORF">AAT19DRAFT_11367</name>
    <name evidence="6" type="ORF">BN2166_0069900</name>
</gene>
<dbReference type="Proteomes" id="UP000239560">
    <property type="component" value="Unassembled WGS sequence"/>
</dbReference>
<feature type="transmembrane region" description="Helical" evidence="5">
    <location>
        <begin position="411"/>
        <end position="430"/>
    </location>
</feature>
<feature type="transmembrane region" description="Helical" evidence="5">
    <location>
        <begin position="436"/>
        <end position="463"/>
    </location>
</feature>
<dbReference type="SUPFAM" id="SSF103473">
    <property type="entry name" value="MFS general substrate transporter"/>
    <property type="match status" value="1"/>
</dbReference>
<dbReference type="EMBL" id="LCTV02000016">
    <property type="protein sequence ID" value="PRQ70135.1"/>
    <property type="molecule type" value="Genomic_DNA"/>
</dbReference>
<dbReference type="GO" id="GO:0005886">
    <property type="term" value="C:plasma membrane"/>
    <property type="evidence" value="ECO:0007669"/>
    <property type="project" value="TreeGrafter"/>
</dbReference>
<dbReference type="InterPro" id="IPR011701">
    <property type="entry name" value="MFS"/>
</dbReference>
<evidence type="ECO:0000313" key="7">
    <source>
        <dbReference type="EMBL" id="PRQ70135.1"/>
    </source>
</evidence>
<reference evidence="6 8" key="1">
    <citation type="submission" date="2015-07" db="EMBL/GenBank/DDBJ databases">
        <authorList>
            <person name="Cajimat M.N.B."/>
            <person name="Milazzo M.L."/>
            <person name="Fulhorst C.F."/>
        </authorList>
    </citation>
    <scope>NUCLEOTIDE SEQUENCE [LARGE SCALE GENOMIC DNA]</scope>
    <source>
        <strain evidence="6">Single colony</strain>
    </source>
</reference>
<dbReference type="PANTHER" id="PTHR23502">
    <property type="entry name" value="MAJOR FACILITATOR SUPERFAMILY"/>
    <property type="match status" value="1"/>
</dbReference>
<keyword evidence="8" id="KW-1185">Reference proteome</keyword>
<sequence>MTPAAHRQYTHDTPPGTDILDADGKEHSVHYPMPSDSIHDPLVWKPAYKAVTYWLGVWWVFWACLPVNAVPSIYGALIRDYHMTPAEISQVGGWNGLVLALAGFILLPYASAYGRRPMLLFSNLVNIAGTIWATQTHSHLTFLWARNVEVIGAGALEVLALCLTGDMYFTQEAGLYHAIGFAPLILATNIGAPIAGAFEQNNHGWRNFFWMCAGALIFTEIVLFFFFPETLWHRTNASARGEVVTVGDAAAPTDAEQDTGSLDEKAPRTPALAPVLTAEGLTTAQAAVIANVGKGYPTKQQRYSIFPPRNKHYSLVRNMLDIATLSTFGPVALFALWWAAIGGAATSSGFVAAQIWAAPPYLFGPAAIGCTNIPPTIGIFLGLFIAGPIVDWDVAQQAKRNGGVREPEMRLRVAIAGGVVAAVGNIIYGVGLQRHWHWAAVLVPGMGLNQFAAAFSIVAVSSYATDVYKQYPIEIAFITTLAKNLWVFGLGYFMNALFERVGPLKMIVLISIPLYAAILITVAFIWVGKSTRRFSARFGIMQRE</sequence>
<keyword evidence="3 5" id="KW-1133">Transmembrane helix</keyword>
<dbReference type="GO" id="GO:0022857">
    <property type="term" value="F:transmembrane transporter activity"/>
    <property type="evidence" value="ECO:0007669"/>
    <property type="project" value="InterPro"/>
</dbReference>
<dbReference type="Gene3D" id="1.20.1250.20">
    <property type="entry name" value="MFS general substrate transporter like domains"/>
    <property type="match status" value="1"/>
</dbReference>
<evidence type="ECO:0000313" key="8">
    <source>
        <dbReference type="Proteomes" id="UP000199069"/>
    </source>
</evidence>
<dbReference type="Proteomes" id="UP000199069">
    <property type="component" value="Unassembled WGS sequence"/>
</dbReference>
<feature type="transmembrane region" description="Helical" evidence="5">
    <location>
        <begin position="475"/>
        <end position="494"/>
    </location>
</feature>
<dbReference type="PANTHER" id="PTHR23502:SF149">
    <property type="entry name" value="TRANSPORTER, PUTATIVE-RELATED"/>
    <property type="match status" value="1"/>
</dbReference>
<feature type="transmembrane region" description="Helical" evidence="5">
    <location>
        <begin position="94"/>
        <end position="112"/>
    </location>
</feature>
<dbReference type="Pfam" id="PF07690">
    <property type="entry name" value="MFS_1"/>
    <property type="match status" value="1"/>
</dbReference>
<accession>A0A0K3CNC0</accession>